<dbReference type="SUPFAM" id="SSF52540">
    <property type="entry name" value="P-loop containing nucleoside triphosphate hydrolases"/>
    <property type="match status" value="1"/>
</dbReference>
<evidence type="ECO:0000313" key="9">
    <source>
        <dbReference type="Proteomes" id="UP000298355"/>
    </source>
</evidence>
<reference evidence="8 9" key="1">
    <citation type="submission" date="2019-03" db="EMBL/GenBank/DDBJ databases">
        <title>Genomics of glacier-inhabiting Cryobacterium strains.</title>
        <authorList>
            <person name="Liu Q."/>
            <person name="Xin Y.-H."/>
        </authorList>
    </citation>
    <scope>NUCLEOTIDE SEQUENCE [LARGE SCALE GENOMIC DNA]</scope>
    <source>
        <strain evidence="8 9">TMT4-23</strain>
    </source>
</reference>
<dbReference type="Gene3D" id="3.40.50.300">
    <property type="entry name" value="P-loop containing nucleotide triphosphate hydrolases"/>
    <property type="match status" value="1"/>
</dbReference>
<evidence type="ECO:0000256" key="4">
    <source>
        <dbReference type="ARBA" id="ARBA00022989"/>
    </source>
</evidence>
<evidence type="ECO:0000256" key="3">
    <source>
        <dbReference type="ARBA" id="ARBA00022692"/>
    </source>
</evidence>
<evidence type="ECO:0000256" key="6">
    <source>
        <dbReference type="SAM" id="Phobius"/>
    </source>
</evidence>
<keyword evidence="2" id="KW-1003">Cell membrane</keyword>
<comment type="subcellular location">
    <subcellularLocation>
        <location evidence="1">Cell membrane</location>
        <topology evidence="1">Multi-pass membrane protein</topology>
    </subcellularLocation>
</comment>
<dbReference type="InterPro" id="IPR027417">
    <property type="entry name" value="P-loop_NTPase"/>
</dbReference>
<keyword evidence="9" id="KW-1185">Reference proteome</keyword>
<keyword evidence="4 6" id="KW-1133">Transmembrane helix</keyword>
<keyword evidence="5 6" id="KW-0472">Membrane</keyword>
<protein>
    <submittedName>
        <fullName evidence="8">Conjugal transfer protein</fullName>
    </submittedName>
</protein>
<evidence type="ECO:0000256" key="5">
    <source>
        <dbReference type="ARBA" id="ARBA00023136"/>
    </source>
</evidence>
<accession>A0ABY2J220</accession>
<organism evidence="8 9">
    <name type="scientific">Cryobacterium breve</name>
    <dbReference type="NCBI Taxonomy" id="1259258"/>
    <lineage>
        <taxon>Bacteria</taxon>
        <taxon>Bacillati</taxon>
        <taxon>Actinomycetota</taxon>
        <taxon>Actinomycetes</taxon>
        <taxon>Micrococcales</taxon>
        <taxon>Microbacteriaceae</taxon>
        <taxon>Cryobacterium</taxon>
    </lineage>
</organism>
<evidence type="ECO:0000256" key="1">
    <source>
        <dbReference type="ARBA" id="ARBA00004651"/>
    </source>
</evidence>
<dbReference type="Pfam" id="PF12696">
    <property type="entry name" value="TraG-D_C"/>
    <property type="match status" value="1"/>
</dbReference>
<keyword evidence="3 6" id="KW-0812">Transmembrane</keyword>
<sequence length="569" mass="61399">MNDTKSKWMTAFLGALLLAGFYLAVHVGAALTPTGHTYSWNFFTLLGDMALRGAPWPPAATGASVVALILALAVFVGFMAWMARRASNKRGNAAIAHMATRKQSAVLRQKARTKEAAQLHPNAESLPAGQSVGRLIGSKKWVLQGWRELGVYVFGPGRGKTSGIVIRHMIEAPGAAIMTSNKVDGVRETLAGRQDRGRAFVFDPNRIYRRDFTPDFVFNPLDYIENAADAKELAAIFEASTKKGSDRGGDAQFDTAGRDMLAYFFLAAKLDGQPLSQVFSWLSRAQGDEVVDILSRHKKTGPADFIAGILLWPEKTRGSAYATAQRMASALADDELLAWTSAEGVRRFDPAAFIRSTDTLVLLSKDGEGSGGALLTALVRAICKTAQRAAENNGGRLDVPLVIELDECANIVKWPELPSVYSYYGSMGIILNTYFQSRAQGIDAFGRDGWGTLWDAASNRVFGGGVLDDEFLKTIAALIGEHDEITYGSSTGRDGAMSTSTNTRKVNTMDVAALASLPEWRAIVFNSKSRPVMVHTVPWFRDKTLKAKIEGTAAAAPVTPVIGSAVPRG</sequence>
<evidence type="ECO:0000313" key="8">
    <source>
        <dbReference type="EMBL" id="TFC98884.1"/>
    </source>
</evidence>
<dbReference type="InterPro" id="IPR032689">
    <property type="entry name" value="TraG-D_C"/>
</dbReference>
<evidence type="ECO:0000256" key="2">
    <source>
        <dbReference type="ARBA" id="ARBA00022475"/>
    </source>
</evidence>
<dbReference type="Proteomes" id="UP000298355">
    <property type="component" value="Unassembled WGS sequence"/>
</dbReference>
<proteinExistence type="predicted"/>
<dbReference type="RefSeq" id="WP_134363036.1">
    <property type="nucleotide sequence ID" value="NZ_SOGJ01000018.1"/>
</dbReference>
<name>A0ABY2J220_9MICO</name>
<dbReference type="CDD" id="cd01127">
    <property type="entry name" value="TrwB_TraG_TraD_VirD4"/>
    <property type="match status" value="1"/>
</dbReference>
<feature type="domain" description="TraD/TraG TraM recognition site" evidence="7">
    <location>
        <begin position="400"/>
        <end position="518"/>
    </location>
</feature>
<feature type="transmembrane region" description="Helical" evidence="6">
    <location>
        <begin position="59"/>
        <end position="81"/>
    </location>
</feature>
<dbReference type="InterPro" id="IPR051539">
    <property type="entry name" value="T4SS-coupling_protein"/>
</dbReference>
<dbReference type="PANTHER" id="PTHR37937:SF1">
    <property type="entry name" value="CONJUGATIVE TRANSFER: DNA TRANSPORT"/>
    <property type="match status" value="1"/>
</dbReference>
<comment type="caution">
    <text evidence="8">The sequence shown here is derived from an EMBL/GenBank/DDBJ whole genome shotgun (WGS) entry which is preliminary data.</text>
</comment>
<dbReference type="PANTHER" id="PTHR37937">
    <property type="entry name" value="CONJUGATIVE TRANSFER: DNA TRANSPORT"/>
    <property type="match status" value="1"/>
</dbReference>
<gene>
    <name evidence="8" type="ORF">E3O65_07030</name>
</gene>
<dbReference type="EMBL" id="SOGJ01000018">
    <property type="protein sequence ID" value="TFC98884.1"/>
    <property type="molecule type" value="Genomic_DNA"/>
</dbReference>
<evidence type="ECO:0000259" key="7">
    <source>
        <dbReference type="Pfam" id="PF12696"/>
    </source>
</evidence>